<protein>
    <recommendedName>
        <fullName evidence="7">Dynamin N-terminal domain-containing protein</fullName>
    </recommendedName>
</protein>
<reference evidence="8 9" key="1">
    <citation type="submission" date="2017-10" db="EMBL/GenBank/DDBJ databases">
        <title>Bacillus sp. nov., a halophilic bacterium isolated from a Keqin Lake.</title>
        <authorList>
            <person name="Wang H."/>
        </authorList>
    </citation>
    <scope>NUCLEOTIDE SEQUENCE [LARGE SCALE GENOMIC DNA]</scope>
    <source>
        <strain evidence="8 9">KQ-12</strain>
    </source>
</reference>
<evidence type="ECO:0000259" key="7">
    <source>
        <dbReference type="Pfam" id="PF00350"/>
    </source>
</evidence>
<dbReference type="Gene3D" id="3.40.50.300">
    <property type="entry name" value="P-loop containing nucleotide triphosphate hydrolases"/>
    <property type="match status" value="2"/>
</dbReference>
<keyword evidence="2" id="KW-0547">Nucleotide-binding</keyword>
<dbReference type="Pfam" id="PF00350">
    <property type="entry name" value="Dynamin_N"/>
    <property type="match status" value="2"/>
</dbReference>
<gene>
    <name evidence="8" type="ORF">CR194_06625</name>
</gene>
<dbReference type="PANTHER" id="PTHR10465:SF0">
    <property type="entry name" value="SARCALUMENIN"/>
    <property type="match status" value="1"/>
</dbReference>
<evidence type="ECO:0000256" key="5">
    <source>
        <dbReference type="ARBA" id="ARBA00023136"/>
    </source>
</evidence>
<dbReference type="InterPro" id="IPR027417">
    <property type="entry name" value="P-loop_NTPase"/>
</dbReference>
<evidence type="ECO:0000313" key="9">
    <source>
        <dbReference type="Proteomes" id="UP000248214"/>
    </source>
</evidence>
<name>A0A323U015_9BACI</name>
<dbReference type="AlphaFoldDB" id="A0A323U015"/>
<dbReference type="GO" id="GO:0016020">
    <property type="term" value="C:membrane"/>
    <property type="evidence" value="ECO:0007669"/>
    <property type="project" value="UniProtKB-SubCell"/>
</dbReference>
<evidence type="ECO:0000256" key="3">
    <source>
        <dbReference type="ARBA" id="ARBA00022801"/>
    </source>
</evidence>
<organism evidence="8 9">
    <name type="scientific">Salipaludibacillus keqinensis</name>
    <dbReference type="NCBI Taxonomy" id="2045207"/>
    <lineage>
        <taxon>Bacteria</taxon>
        <taxon>Bacillati</taxon>
        <taxon>Bacillota</taxon>
        <taxon>Bacilli</taxon>
        <taxon>Bacillales</taxon>
        <taxon>Bacillaceae</taxon>
    </lineage>
</organism>
<keyword evidence="3" id="KW-0378">Hydrolase</keyword>
<keyword evidence="5" id="KW-0472">Membrane</keyword>
<feature type="domain" description="Dynamin N-terminal" evidence="7">
    <location>
        <begin position="645"/>
        <end position="863"/>
    </location>
</feature>
<comment type="subcellular location">
    <subcellularLocation>
        <location evidence="1">Membrane</location>
    </subcellularLocation>
</comment>
<dbReference type="InterPro" id="IPR027094">
    <property type="entry name" value="Mitofusin_fam"/>
</dbReference>
<evidence type="ECO:0000313" key="8">
    <source>
        <dbReference type="EMBL" id="PYZ95185.1"/>
    </source>
</evidence>
<keyword evidence="6" id="KW-0175">Coiled coil</keyword>
<dbReference type="Proteomes" id="UP000248214">
    <property type="component" value="Unassembled WGS sequence"/>
</dbReference>
<feature type="domain" description="Dynamin N-terminal" evidence="7">
    <location>
        <begin position="61"/>
        <end position="216"/>
    </location>
</feature>
<accession>A0A323U015</accession>
<dbReference type="EMBL" id="PDOD01000001">
    <property type="protein sequence ID" value="PYZ95185.1"/>
    <property type="molecule type" value="Genomic_DNA"/>
</dbReference>
<feature type="coiled-coil region" evidence="6">
    <location>
        <begin position="481"/>
        <end position="550"/>
    </location>
</feature>
<evidence type="ECO:0000256" key="4">
    <source>
        <dbReference type="ARBA" id="ARBA00023134"/>
    </source>
</evidence>
<evidence type="ECO:0000256" key="1">
    <source>
        <dbReference type="ARBA" id="ARBA00004370"/>
    </source>
</evidence>
<comment type="caution">
    <text evidence="8">The sequence shown here is derived from an EMBL/GenBank/DDBJ whole genome shotgun (WGS) entry which is preliminary data.</text>
</comment>
<evidence type="ECO:0000256" key="6">
    <source>
        <dbReference type="SAM" id="Coils"/>
    </source>
</evidence>
<keyword evidence="4" id="KW-0342">GTP-binding</keyword>
<dbReference type="GO" id="GO:0003924">
    <property type="term" value="F:GTPase activity"/>
    <property type="evidence" value="ECO:0007669"/>
    <property type="project" value="InterPro"/>
</dbReference>
<dbReference type="SUPFAM" id="SSF52540">
    <property type="entry name" value="P-loop containing nucleoside triphosphate hydrolases"/>
    <property type="match status" value="2"/>
</dbReference>
<proteinExistence type="predicted"/>
<dbReference type="InterPro" id="IPR045063">
    <property type="entry name" value="Dynamin_N"/>
</dbReference>
<dbReference type="GO" id="GO:0005525">
    <property type="term" value="F:GTP binding"/>
    <property type="evidence" value="ECO:0007669"/>
    <property type="project" value="UniProtKB-KW"/>
</dbReference>
<sequence length="1218" mass="141306">MVFSFLSVRNFVIVKVTRTVKIVKTSTEKISDTQSIVPFSTEEKFRYDRINKKKLQDHFEVAFCGHFSAGKSTILNHLLKAEVLPTSPIPTSANLIHIRQGDLSLTLHTHEKEKDLFFDGDIPWEKVRQWGMDGNRSSGMTIHAPLPFLGSAGSIVDTPGVDSTDDNHEAVTVEQLYTTDLIVYVMDYNHVQSETNIYFLKQLSSLQKPIFIIINQIDKHEESEISLEAFKQSIQQMLTQWNIDFIDLYFTSMKYMDHPANQFSTFEQHLKSLLYHSHTLTNSSHVLLEKGFYQSVKNRISEDGQEEVRQIHETLESAGYQASDLDKQESLYRQLAETKNYEGVIRETYQKEMNRLYKNVTLFPYTTTELVRNWLESVQPGFKQGLLFSKKKTKEEQERRLDLLLQELQDKIKSQLLFHVQQYFYAVDRKQLTNEDEFNQAVRNLNINMSGEWLYKQVKTGPFNRDYVYTYTKEVTNKIVKEIQTKANKALELQIDGLEETYAIQQKNIEEKLETLKELEPYERKINHINQTYEKLLHEMDKRIQDLSINESFYKELSHTINLDYPLEVSETFDQVEMPSESVIDRQEENDPDSYLMQFSEEESTTWMKQVKEILQYRADSPLLQNERRQLLERIQRNQDQTYVISLFGAFSAGKSSFANALLGADVMPVSPHPTTATVITVKQSETNYPHGTAVISIKSKESLTDEVKSISHSLDLELDLISLKDQWNPNKQTFVSNWQKTSANYLSVIQSSLKNSSMTFGETLTVSLDELQPYVAEEKNACLVEKVTLYYDCQLTNQGIVLVDTPGVNSIHARHTNVAFQQLKQSDAVFYLTYYNHAFSKADHYFLQQMGKVNESFGQDKLYFIINASDLSETKGELQGVKHHVREQLKRNGIDHPRLYDLSSREGLQEKQSGLERQSSFASFEKTFYERTILELKLLSFEILQHQVQQYTNKISDTVTFMNQDKEAQVEKQKRVKKLASDETNRVESLIMNQTVEEVLHELDQFSLYLRQRIKFVLNDYFPVAINVSVLTGDNKKELHNQLISAIQEWRGLGERFLKQELEAVAIRLENAMKQASKRWLSAEKLQITEQLPYLYVEEDVEHMELDVKISDVTFMIDGKSYFPFLKSKKDFFENGKIKELKEQLVSIGAEEASSFINHYDGLFQNAAKDSLAMMEARLKDRLLKGIEEESLRFDAILDKNEQDGMKKELSALKALE</sequence>
<keyword evidence="9" id="KW-1185">Reference proteome</keyword>
<evidence type="ECO:0000256" key="2">
    <source>
        <dbReference type="ARBA" id="ARBA00022741"/>
    </source>
</evidence>
<dbReference type="CDD" id="cd09912">
    <property type="entry name" value="DLP_2"/>
    <property type="match status" value="1"/>
</dbReference>
<dbReference type="PANTHER" id="PTHR10465">
    <property type="entry name" value="TRANSMEMBRANE GTPASE FZO1"/>
    <property type="match status" value="1"/>
</dbReference>